<accession>A0A8U0TN98</accession>
<feature type="region of interest" description="Disordered" evidence="1">
    <location>
        <begin position="4115"/>
        <end position="4135"/>
    </location>
</feature>
<dbReference type="SUPFAM" id="SSF81593">
    <property type="entry name" value="Nucleotidyltransferase substrate binding subunit/domain"/>
    <property type="match status" value="1"/>
</dbReference>
<dbReference type="InterPro" id="IPR036890">
    <property type="entry name" value="HATPase_C_sf"/>
</dbReference>
<dbReference type="SMART" id="SM00748">
    <property type="entry name" value="HEPN"/>
    <property type="match status" value="1"/>
</dbReference>
<proteinExistence type="predicted"/>
<evidence type="ECO:0000259" key="2">
    <source>
        <dbReference type="PROSITE" id="PS50910"/>
    </source>
</evidence>
<dbReference type="Pfam" id="PF05168">
    <property type="entry name" value="HEPN"/>
    <property type="match status" value="1"/>
</dbReference>
<reference evidence="4" key="1">
    <citation type="submission" date="2025-08" db="UniProtKB">
        <authorList>
            <consortium name="RefSeq"/>
        </authorList>
    </citation>
    <scope>IDENTIFICATION</scope>
    <source>
        <tissue evidence="4">White muscle</tissue>
    </source>
</reference>
<dbReference type="KEGG" id="snh:120023113"/>
<feature type="domain" description="HEPN" evidence="2">
    <location>
        <begin position="4189"/>
        <end position="4305"/>
    </location>
</feature>
<dbReference type="RefSeq" id="XP_038823014.1">
    <property type="nucleotide sequence ID" value="XM_038967086.1"/>
</dbReference>
<evidence type="ECO:0000313" key="3">
    <source>
        <dbReference type="Proteomes" id="UP000808372"/>
    </source>
</evidence>
<dbReference type="PANTHER" id="PTHR46919:SF2">
    <property type="entry name" value="SACSIN"/>
    <property type="match status" value="1"/>
</dbReference>
<dbReference type="InterPro" id="IPR058210">
    <property type="entry name" value="SACS/Nov_dom"/>
</dbReference>
<keyword evidence="3" id="KW-1185">Reference proteome</keyword>
<name>A0A8U0TN98_SALNM</name>
<dbReference type="NCBIfam" id="NF047352">
    <property type="entry name" value="P_loop_sacsin"/>
    <property type="match status" value="3"/>
</dbReference>
<protein>
    <submittedName>
        <fullName evidence="4">Sacsin-like</fullName>
    </submittedName>
</protein>
<feature type="region of interest" description="Disordered" evidence="1">
    <location>
        <begin position="3918"/>
        <end position="3943"/>
    </location>
</feature>
<dbReference type="Gene3D" id="3.30.565.10">
    <property type="entry name" value="Histidine kinase-like ATPase, C-terminal domain"/>
    <property type="match status" value="1"/>
</dbReference>
<dbReference type="PANTHER" id="PTHR46919">
    <property type="entry name" value="ZINC FINGER, C3HC4 TYPE (RING FINGER) FAMILY PROTEIN"/>
    <property type="match status" value="1"/>
</dbReference>
<evidence type="ECO:0000313" key="4">
    <source>
        <dbReference type="RefSeq" id="XP_038823014.1"/>
    </source>
</evidence>
<organism evidence="3 4">
    <name type="scientific">Salvelinus namaycush</name>
    <name type="common">Lake trout</name>
    <name type="synonym">Salmo namaycush</name>
    <dbReference type="NCBI Taxonomy" id="8040"/>
    <lineage>
        <taxon>Eukaryota</taxon>
        <taxon>Metazoa</taxon>
        <taxon>Chordata</taxon>
        <taxon>Craniata</taxon>
        <taxon>Vertebrata</taxon>
        <taxon>Euteleostomi</taxon>
        <taxon>Actinopterygii</taxon>
        <taxon>Neopterygii</taxon>
        <taxon>Teleostei</taxon>
        <taxon>Protacanthopterygii</taxon>
        <taxon>Salmoniformes</taxon>
        <taxon>Salmonidae</taxon>
        <taxon>Salmoninae</taxon>
        <taxon>Salvelinus</taxon>
    </lineage>
</organism>
<dbReference type="SUPFAM" id="SSF55874">
    <property type="entry name" value="ATPase domain of HSP90 chaperone/DNA topoisomerase II/histidine kinase"/>
    <property type="match status" value="3"/>
</dbReference>
<dbReference type="Gene3D" id="1.10.287.110">
    <property type="entry name" value="DnaJ domain"/>
    <property type="match status" value="1"/>
</dbReference>
<dbReference type="InterPro" id="IPR036869">
    <property type="entry name" value="J_dom_sf"/>
</dbReference>
<dbReference type="InterPro" id="IPR001623">
    <property type="entry name" value="DnaJ_domain"/>
</dbReference>
<dbReference type="GeneID" id="120023113"/>
<gene>
    <name evidence="4" type="primary">LOC120023113</name>
</gene>
<dbReference type="InterPro" id="IPR007842">
    <property type="entry name" value="HEPN_dom"/>
</dbReference>
<dbReference type="CDD" id="cd06257">
    <property type="entry name" value="DnaJ"/>
    <property type="match status" value="1"/>
</dbReference>
<dbReference type="PROSITE" id="PS50910">
    <property type="entry name" value="HEPN"/>
    <property type="match status" value="1"/>
</dbReference>
<dbReference type="Proteomes" id="UP000808372">
    <property type="component" value="Chromosome 28"/>
</dbReference>
<dbReference type="Pfam" id="PF25794">
    <property type="entry name" value="SACS"/>
    <property type="match status" value="3"/>
</dbReference>
<sequence length="4314" mass="492171">MSKRKTQHSFGATAPPFIDYLKDILRRYPDGGQILKELIQNADDAGASEVVFLHDERCYGRQSLKTEGLGKYQGPALYAFNNAEFTAEDWQGIQTTGRSVKRNDPNKVGRFGIGFNSVYHITDVPSIFSSKYLGFLDPQEKLFGERTGGFRWSLEEEEDKETLLNLQDQFQPFRDVVKLVSGQRWKDIIQEEQHFKGTLFRFPLRSEASEISDNLYDSNKVVQLFDSFIADADISTLFLRNVSSVSLQHINTKGSVNVRLTVTSSPTVDLSLKTMNESNIDGSTCFKTITSTSEGKKQTKTKWLVTTCCMKEGNVPELDLLAKKLSFRPQVDLAFRCSQESVLTDGRLSVFLPLPNNDSNKTGYPVHVNACFGLTDNRRHIKWQEEDQKYDEAAKWNELLVKEVLPHTYLLMLQDATNLAKSSTLPVSYVYNIWPDLSQTKHKDKWHGIAEDLLQRLLKQNTAIFSLAEDERQFVSPAVAVCPSDDTMPPEMMAAVTRALIAGGEKLVTFPDHVSRAVQLAFPDPDTLTWVTPALVRGVLRRGVVSNLSNNDKLSLLQYILTDENYHDLRGLKMLPLSDGTFKTFTNEEKDITLIDNDAFPRVLLPGCKDLFLPDDLSTTSIQHLKQLAATNIFNVFNVDVEIVATFAKKTLPKDWSCHLGHVTQTGHVTWEVGSAQHPPLKWLREFWKCLNTHCIDLRRFEGMPLIPIEPLHDTSHSVILARLQQNPTMIFQKSKQSILPDKIEKVMKKVGGTVVNRDKCLKHQDLDSYVLPPSPQNTLQVFMNLAASQVISGIRSAPYHEKEELKAYLSTLDSLTVHERDLLSKMPLFQSMAGEYVPTQYKQAVVLGSTPAFPTELPMPDSIVRCATEADRRLLLLLKIDLLNTAQVAVHLIDGVEKKYFKKQEREGIMTWILQHGSILFSQNKTLYKKCQDLSFIEIDGELKKTSSIFDPNNEAFKVLFEREFFPPAVFTNTPEKLDSLIRLGLQTKETDVSADNVLHVGTHIDKSHVHSQKAFKKAEALQRLLNGNDLLFQFSHLQLQHLSQLQWVPCESPYITKENNREKSFYKLEEIRHSEYDGIVGHVMPLTGDFSQKVSRKLGLLRLPPAEKVVENLSALAAVAKAMTDPDKDVQFKIKLHSIYKYMQDHICEVREVMNKRVIPWLWIHNHFVFPHDVVLDYPPDLDLSSYIEKVLDEFLPYKKLLTEFGVKTSLSEKEIEDILHDIKQTIEKRPQSFGKPSELKVSIAILNWMWREKKRVRGNIPVPVMAGSQRFTLQPLSKTVFCDISRDGLEDLQNDQEEIHVIHEEIPPATAQWLNIPFLSTRILRPEFIGIEQCGQSEPITLRIKNILKEYDEENDIFKELIQNAEDAGANTCKFMVDFRDHKDPADSLIDQGMVLCQGPCLWAFNNGLFTEDDWKNIVKLGSASKENQVEKIGKFGLGFNAVYHVTDIPSILSGNTLLILDPNVTHLQKHIQNKATPGIKLNLSREQLLHRFPGQFRPYERIFNCNLSRDSTQNFYPGTLIKLPFRTQEEAVKSEISRNVYDRDDIVTFQQNLKNNSQTHLLFLKNINTVSLQNLPVDASTPPQDDQIEKIFTATRKVVSTIKIPEDTPLGILQNDALKCLMKRDAKCQEVIDCHRANIAELTQQHCDGSDVQFWLLYNCFGTKNSLQMVQRDNKQTVLSLPIGGVAVPLNKEPKTGKWVPGETNLVGQAFCFLPLSVATGLPVNLNGSFAVTSNRRGLWESGVKYDWNRALLQDAVTTAYVSTLLVLKKMSRNGTLQRYQYYTFWPNGENVNKPFKPLVDTFYLVVSQHFSGKPLKLFSDGENWCSMDKARFLHPTIQEDKAVGELAMKVCQSNSSTSYLVVPLPLWVRQSFIQTGLDEILQQRTFDWEAFYQEVVFNNLNTMDQKSRNALVLHAIDLKDDAIDNLLRSYPCIPTKKSEKLQYIKKLVNTSGKVAHLFEQEEGRFLGGTKHDFHSPKRIQRLSELGMLSDQLPLEDITERAETIANIWQKDKGKAYKHLQCILELMRDSLKDEASPHWETLRNTLFIPACPPVNTYAGKGGAVKDGIVRLQKPIDIYSDRCRHLVDMTQSVVDSLNLKIHSDDAVLCILGVCESPSLETVLQQLQEASKHSETCDKQTLFNTAHNCYNFLNKWLHDEKELTAIFERAHSFPFILVEDRFVDVKSVAKNQEFDAKPYLHVLPTAFSSFKKLWKCLCLQKQFTPEQFHGVLKKLSQAYGISPLSNNDLEICLTILQRGLYEAKDEKQDDCLIPDERDVLQPSNQLYFNDSPWMEVSEDVTLCHTKISRAIALHFGVITTRHHTLLKHSVENFSPFAEEFGQREKLTVRIKNIISAYPSKKDILKELIQNADDAEATEIHFVWDKRQHSTEKTFGKRWNPLQGPALCVYNNQVFSHADLQGIQQLGEGGKHHIPGKTGKYGLGFNSVYHLTDCPSILTGDKWLCISDPNLKYVEGSRESPGVKILWKEECKNTFMDVYNTFLPKEFSLKEGTMFRLPIRTDAMAKTSEISDNGVNVTDMAELSSALCEDPEGLIMFLKNIRKIQFHEINPGTGTLKTTFSIEKSIHEKSIAEWVYFQNHVQQSLLSHGQTPQQAIYSVKISSSGKRQSQWIIAEQFGSFKGNTDMEGQTGRVPQAALAACVSSQPRERGTIVSTSSLPKQDDFIGQAFCSLPLPGKTGLPVHVNGNFEVDSSRRGFWKEDGKSLKMDWNESLKLNVIAPLYADLLNYIRCDLKKVKVNSIHLDSVLDSSYLCFFPTITKDTGQDWHEMIHEVYRSVNDRKLDLIPVLHGSTRQVQHRSITEYTVEWSSVSKTEPSDAPHLSKENKSMVSILDDLGMQLVPSSRKIEEIWTSFKTAGVEVRIVSPLTVGNYLRKKPLNDPTHTEMGLPLPIGQTLIRDQERCSILLEYCIKNVVVSEDSSSSVSRLKKDANKKSSSSVTGLPLLLTQDQILRVFDPDSPKLLSTFYRMFHGHHEDFADFKTNTKHFEVLQDGNFLKELTIPVAAKYLKPILLHLLQNCETDPHCRLHVPNQIIHSWLKELWKFFSYHINPTASTDGDGNQALIAIKELFSDCPMLPVVCPRLNNKHVLQTMRKMSSVILFSKEDIILILMKLGLMKLDLTFFQEVNRHLHQYLLPELLRTSDSSAVLDQVHQLEHSEFLHLSDHELKTLQNVLQSGIFSCKNKQDYQRKLKSLPLFETIQGGRQRIDGPRDVYILNTEFRESFPDVYMADDNNIFLKYNFVNESLSRYLSIKILSDLEYYVQFILPFLHKLNNNQMIHSVQLLLSLQLKHDYQQYHDKIISIMKNVKFIQDIHGNLQMASYFFDENQKLYKVMLPQERFVPESFWNEFNNRGNINVKSQARKLLKELGMKCTVSDEEIIEFAHQIESDAKGTASLKELKLMSSTLFETILKRNVKKQAPDFLKTIADIKFVFPVEIQTRLCNYHQSFAGKRTVVSIRGCLIEKDVLHQCLIWTSMPILHLGNCNEKHIQIIREAGAVDQPPSEYVTENLRNICQSPCQTADLVGTRAEVFRTSYTYLQTIEFDPKPLTDLPVVLVEEDSALVKTKQTALVLLHYVEFRPYLYCIPPKDVRFAEFFKKIGVKDEPTAEQYCNVLQEIHADSTDKQTLQPNQEKTVKRAVEQLFRLIIKLQENQLTSEIPKTLYLPSNDGRLYPSATLYFNDTVFKVSRLEGAIKDKLKLLEKLSNCHLENDMYEHCKMMQLLPLEIQPKMLSQITVENVVESNMQLCEYGEGCEFSGWFGAHLSSAPFMHGLVCLIREQCQGKISQGDAATMCQKTFGGIEITCCNSLETVLQLGQELLSDTTAVTQVYVKKGQQGCTFYLKHNDDQAHKVKSEIIMRLTKEINALLNNILGSNLLLVLGHLLSCDSMKEVKTTLEQNGIHDSADTEDSLKGPPEPGSPVPEEWHDALDMSFLNNYESGEYVGFKNTAEEEHCCYAVIVEQLCVPSGQSGQGPYRYKIQIGKDEVIEVSALDLYQFKREKKPFSYSSTGATCMELVQLGESVQRSSSTKTSPQSLEEAKKEIDKCLAEIWILSAEERFKAIRRLYLRWHPDKNPDCQQLATEAFKYLKNRIEDLENGRTGKPSSHRTGKPSSQQWNTNFRNFYNQWNQEAHRHRCGRERFYRGHNTRYNFWTHHGNVPQPNRAEAERWLRQAQCDLAAADNDTGGKTTEWTLFKVHQAVEKALVAAEYRRHGHHCKDSSISSLAERVSGYSPQLDTLPNIVSKLKQLGVDPKTTQYPNYHPSPHIPNKRFNYENESEVLDMASKLLCKIEIYIH</sequence>
<dbReference type="SUPFAM" id="SSF46565">
    <property type="entry name" value="Chaperone J-domain"/>
    <property type="match status" value="1"/>
</dbReference>
<dbReference type="Gene3D" id="1.20.120.330">
    <property type="entry name" value="Nucleotidyltransferases domain 2"/>
    <property type="match status" value="1"/>
</dbReference>
<evidence type="ECO:0000256" key="1">
    <source>
        <dbReference type="SAM" id="MobiDB-lite"/>
    </source>
</evidence>